<accession>A0ABU9GEC5</accession>
<keyword evidence="1" id="KW-0812">Transmembrane</keyword>
<dbReference type="RefSeq" id="WP_341542167.1">
    <property type="nucleotide sequence ID" value="NZ_JBAKAP010000005.1"/>
</dbReference>
<feature type="transmembrane region" description="Helical" evidence="1">
    <location>
        <begin position="103"/>
        <end position="126"/>
    </location>
</feature>
<organism evidence="2 3">
    <name type="scientific">Cobetia marina</name>
    <name type="common">Deleya marina</name>
    <dbReference type="NCBI Taxonomy" id="28258"/>
    <lineage>
        <taxon>Bacteria</taxon>
        <taxon>Pseudomonadati</taxon>
        <taxon>Pseudomonadota</taxon>
        <taxon>Gammaproteobacteria</taxon>
        <taxon>Oceanospirillales</taxon>
        <taxon>Halomonadaceae</taxon>
        <taxon>Cobetia</taxon>
    </lineage>
</organism>
<proteinExistence type="predicted"/>
<reference evidence="2 3" key="1">
    <citation type="submission" date="2024-02" db="EMBL/GenBank/DDBJ databases">
        <title>Bacteria isolated from the canopy kelp, Nereocystis luetkeana.</title>
        <authorList>
            <person name="Pfister C.A."/>
            <person name="Younker I.T."/>
            <person name="Light S.H."/>
        </authorList>
    </citation>
    <scope>NUCLEOTIDE SEQUENCE [LARGE SCALE GENOMIC DNA]</scope>
    <source>
        <strain evidence="2 3">TI.5.07</strain>
    </source>
</reference>
<evidence type="ECO:0000313" key="2">
    <source>
        <dbReference type="EMBL" id="MEL0616481.1"/>
    </source>
</evidence>
<keyword evidence="1" id="KW-1133">Transmembrane helix</keyword>
<name>A0ABU9GEC5_COBMA</name>
<dbReference type="EMBL" id="JBAKAP010000005">
    <property type="protein sequence ID" value="MEL0616481.1"/>
    <property type="molecule type" value="Genomic_DNA"/>
</dbReference>
<sequence length="348" mass="41473">MKNKFKNKIIELDTREQWRKDFLGTTWIYENCLFNNEKFSIKKVSGLSLFCYELKRVYAEYAFIFKVMMGKENGQLIKDFDLDCKSVSSAIKRYKIEILELNIFLKIFLFPVMLGVLFTVSVFLFLRSIYTVFRQVYRRVMSSRVLGSFNSAVDEDVIIIYSKRIPKQAECVVEAVITHEHFHFIQYKYTECHALRIKHVDKDSVNRIFSINDDSHKFYMYLLDSKEFEARLHEMLLCYFRTTGRFPESIDELEICYLEYIYGKSFEVNDIDSDRDFFFRSESLSLDLFSIYTHVKDEYQDIFMTEVVGVLYGNMLDYYGLDEKARSIRLEIPAPNISDFIYRSNVAR</sequence>
<evidence type="ECO:0000256" key="1">
    <source>
        <dbReference type="SAM" id="Phobius"/>
    </source>
</evidence>
<dbReference type="Proteomes" id="UP001378242">
    <property type="component" value="Unassembled WGS sequence"/>
</dbReference>
<comment type="caution">
    <text evidence="2">The sequence shown here is derived from an EMBL/GenBank/DDBJ whole genome shotgun (WGS) entry which is preliminary data.</text>
</comment>
<keyword evidence="3" id="KW-1185">Reference proteome</keyword>
<evidence type="ECO:0000313" key="3">
    <source>
        <dbReference type="Proteomes" id="UP001378242"/>
    </source>
</evidence>
<gene>
    <name evidence="2" type="ORF">V6243_06515</name>
</gene>
<keyword evidence="1" id="KW-0472">Membrane</keyword>
<protein>
    <submittedName>
        <fullName evidence="2">Uncharacterized protein</fullName>
    </submittedName>
</protein>